<dbReference type="AlphaFoldDB" id="A0A8H3HYI8"/>
<dbReference type="InterPro" id="IPR002575">
    <property type="entry name" value="Aminoglycoside_PTrfase"/>
</dbReference>
<dbReference type="Gene3D" id="3.90.1200.10">
    <property type="match status" value="1"/>
</dbReference>
<dbReference type="EMBL" id="CAJNJQ010000855">
    <property type="protein sequence ID" value="CAE7104456.1"/>
    <property type="molecule type" value="Genomic_DNA"/>
</dbReference>
<dbReference type="GO" id="GO:0005739">
    <property type="term" value="C:mitochondrion"/>
    <property type="evidence" value="ECO:0007669"/>
    <property type="project" value="UniProtKB-SubCell"/>
</dbReference>
<evidence type="ECO:0000259" key="7">
    <source>
        <dbReference type="Pfam" id="PF01636"/>
    </source>
</evidence>
<accession>A0A8H3HYI8</accession>
<dbReference type="Proteomes" id="UP000663827">
    <property type="component" value="Unassembled WGS sequence"/>
</dbReference>
<comment type="similarity">
    <text evidence="2">Belongs to the AIM9 family.</text>
</comment>
<comment type="subcellular location">
    <subcellularLocation>
        <location evidence="1">Mitochondrion</location>
    </subcellularLocation>
</comment>
<evidence type="ECO:0000256" key="4">
    <source>
        <dbReference type="ARBA" id="ARBA00022946"/>
    </source>
</evidence>
<sequence>MDYARTVLKIPVPEVLAYSARANSTPVGTEFILMRPSPGTELHKRWDLINEADAKSVIDQVLKVESQFARYHFSQIGSIYYVEDVEPALRKLPLYWNGSGSEPGADRFRIGPSTEWALWRGARADIAVNRGPWPDVQSYIEGITRIHQAWLSNHARPYKIQVPPRSPEDLNPGVHALLLDKLVLLSSKVRASPHLCANVLWHRDLHARNLMVNTSSPPLIELIDWQGVSVGPLFQQATFAIFVDYHGDSRIKLLNGAQLPEDFDSLPWHEKIYLKHQHRLALRHLYYNSKIGPNSLDAQQWSRDVHLRSAIDEASRTWDLGLGPFRRHLAGIGIASGAIVPVESSISGADEARIQVYQERVARLYQELGLEGDGWVPTERYDDIFSLNNECKEAWDEVAAGGPYPIADGAPS</sequence>
<evidence type="ECO:0000256" key="1">
    <source>
        <dbReference type="ARBA" id="ARBA00004173"/>
    </source>
</evidence>
<protein>
    <recommendedName>
        <fullName evidence="3">Altered inheritance of mitochondria protein 9, mitochondrial</fullName>
    </recommendedName>
    <alternativeName>
        <fullName evidence="6">Found in mitochondrial proteome protein 29</fullName>
    </alternativeName>
</protein>
<keyword evidence="5" id="KW-0496">Mitochondrion</keyword>
<evidence type="ECO:0000256" key="3">
    <source>
        <dbReference type="ARBA" id="ARBA00016197"/>
    </source>
</evidence>
<keyword evidence="4" id="KW-0809">Transit peptide</keyword>
<dbReference type="InterPro" id="IPR011009">
    <property type="entry name" value="Kinase-like_dom_sf"/>
</dbReference>
<evidence type="ECO:0000313" key="9">
    <source>
        <dbReference type="Proteomes" id="UP000663827"/>
    </source>
</evidence>
<proteinExistence type="inferred from homology"/>
<gene>
    <name evidence="8" type="ORF">RDB_LOCUS43056</name>
</gene>
<feature type="domain" description="Aminoglycoside phosphotransferase" evidence="7">
    <location>
        <begin position="10"/>
        <end position="236"/>
    </location>
</feature>
<dbReference type="PANTHER" id="PTHR36091:SF1">
    <property type="entry name" value="ALTERED INHERITANCE OF MITOCHONDRIA PROTEIN 9, MITOCHONDRIAL"/>
    <property type="match status" value="1"/>
</dbReference>
<reference evidence="8" key="1">
    <citation type="submission" date="2021-01" db="EMBL/GenBank/DDBJ databases">
        <authorList>
            <person name="Kaushik A."/>
        </authorList>
    </citation>
    <scope>NUCLEOTIDE SEQUENCE</scope>
    <source>
        <strain evidence="8">AG5</strain>
    </source>
</reference>
<name>A0A8H3HYI8_9AGAM</name>
<evidence type="ECO:0000256" key="5">
    <source>
        <dbReference type="ARBA" id="ARBA00023128"/>
    </source>
</evidence>
<evidence type="ECO:0000313" key="8">
    <source>
        <dbReference type="EMBL" id="CAE7104456.1"/>
    </source>
</evidence>
<dbReference type="InterPro" id="IPR051035">
    <property type="entry name" value="Mito_inheritance_9"/>
</dbReference>
<evidence type="ECO:0000256" key="6">
    <source>
        <dbReference type="ARBA" id="ARBA00031849"/>
    </source>
</evidence>
<organism evidence="8 9">
    <name type="scientific">Rhizoctonia solani</name>
    <dbReference type="NCBI Taxonomy" id="456999"/>
    <lineage>
        <taxon>Eukaryota</taxon>
        <taxon>Fungi</taxon>
        <taxon>Dikarya</taxon>
        <taxon>Basidiomycota</taxon>
        <taxon>Agaricomycotina</taxon>
        <taxon>Agaricomycetes</taxon>
        <taxon>Cantharellales</taxon>
        <taxon>Ceratobasidiaceae</taxon>
        <taxon>Rhizoctonia</taxon>
    </lineage>
</organism>
<comment type="caution">
    <text evidence="8">The sequence shown here is derived from an EMBL/GenBank/DDBJ whole genome shotgun (WGS) entry which is preliminary data.</text>
</comment>
<evidence type="ECO:0000256" key="2">
    <source>
        <dbReference type="ARBA" id="ARBA00005543"/>
    </source>
</evidence>
<dbReference type="SUPFAM" id="SSF56112">
    <property type="entry name" value="Protein kinase-like (PK-like)"/>
    <property type="match status" value="1"/>
</dbReference>
<dbReference type="Pfam" id="PF01636">
    <property type="entry name" value="APH"/>
    <property type="match status" value="1"/>
</dbReference>
<dbReference type="PANTHER" id="PTHR36091">
    <property type="entry name" value="ALTERED INHERITANCE OF MITOCHONDRIA PROTEIN 9, MITOCHONDRIAL"/>
    <property type="match status" value="1"/>
</dbReference>